<accession>A0ACB7T9H3</accession>
<name>A0ACB7T9H3_HYAAI</name>
<proteinExistence type="predicted"/>
<dbReference type="Proteomes" id="UP000821845">
    <property type="component" value="Chromosome 10"/>
</dbReference>
<protein>
    <submittedName>
        <fullName evidence="1">Uncharacterized protein</fullName>
    </submittedName>
</protein>
<dbReference type="EMBL" id="CM023490">
    <property type="protein sequence ID" value="KAH6943598.1"/>
    <property type="molecule type" value="Genomic_DNA"/>
</dbReference>
<organism evidence="1 2">
    <name type="scientific">Hyalomma asiaticum</name>
    <name type="common">Tick</name>
    <dbReference type="NCBI Taxonomy" id="266040"/>
    <lineage>
        <taxon>Eukaryota</taxon>
        <taxon>Metazoa</taxon>
        <taxon>Ecdysozoa</taxon>
        <taxon>Arthropoda</taxon>
        <taxon>Chelicerata</taxon>
        <taxon>Arachnida</taxon>
        <taxon>Acari</taxon>
        <taxon>Parasitiformes</taxon>
        <taxon>Ixodida</taxon>
        <taxon>Ixodoidea</taxon>
        <taxon>Ixodidae</taxon>
        <taxon>Hyalomminae</taxon>
        <taxon>Hyalomma</taxon>
    </lineage>
</organism>
<comment type="caution">
    <text evidence="1">The sequence shown here is derived from an EMBL/GenBank/DDBJ whole genome shotgun (WGS) entry which is preliminary data.</text>
</comment>
<evidence type="ECO:0000313" key="2">
    <source>
        <dbReference type="Proteomes" id="UP000821845"/>
    </source>
</evidence>
<keyword evidence="2" id="KW-1185">Reference proteome</keyword>
<sequence length="247" mass="25609">MHRFFHFGSSTKKKPSVCGPLVGTLPTNFASGASLTGNSLVNVGASTSAAGVAGVPGGGAGAVMVSSITASATSPTATRPSGRPLSGSTVDLRNTSERSDDVAGTIGGAAGGFSGRHSHSTSDLHKLEAPSSCSPHGHVVARFSWGSREPVDEDANSSTLKVPRWSHRASDPEALLPQLGRLQLENWDRSSLRTDDIQQLTTTMTEQQQQSSSMSTNLTKQEQSSSTTATSIQQQQPSSTSTSTTQP</sequence>
<gene>
    <name evidence="1" type="ORF">HPB50_024785</name>
</gene>
<reference evidence="1" key="1">
    <citation type="submission" date="2020-05" db="EMBL/GenBank/DDBJ databases">
        <title>Large-scale comparative analyses of tick genomes elucidate their genetic diversity and vector capacities.</title>
        <authorList>
            <person name="Jia N."/>
            <person name="Wang J."/>
            <person name="Shi W."/>
            <person name="Du L."/>
            <person name="Sun Y."/>
            <person name="Zhan W."/>
            <person name="Jiang J."/>
            <person name="Wang Q."/>
            <person name="Zhang B."/>
            <person name="Ji P."/>
            <person name="Sakyi L.B."/>
            <person name="Cui X."/>
            <person name="Yuan T."/>
            <person name="Jiang B."/>
            <person name="Yang W."/>
            <person name="Lam T.T.-Y."/>
            <person name="Chang Q."/>
            <person name="Ding S."/>
            <person name="Wang X."/>
            <person name="Zhu J."/>
            <person name="Ruan X."/>
            <person name="Zhao L."/>
            <person name="Wei J."/>
            <person name="Que T."/>
            <person name="Du C."/>
            <person name="Cheng J."/>
            <person name="Dai P."/>
            <person name="Han X."/>
            <person name="Huang E."/>
            <person name="Gao Y."/>
            <person name="Liu J."/>
            <person name="Shao H."/>
            <person name="Ye R."/>
            <person name="Li L."/>
            <person name="Wei W."/>
            <person name="Wang X."/>
            <person name="Wang C."/>
            <person name="Yang T."/>
            <person name="Huo Q."/>
            <person name="Li W."/>
            <person name="Guo W."/>
            <person name="Chen H."/>
            <person name="Zhou L."/>
            <person name="Ni X."/>
            <person name="Tian J."/>
            <person name="Zhou Y."/>
            <person name="Sheng Y."/>
            <person name="Liu T."/>
            <person name="Pan Y."/>
            <person name="Xia L."/>
            <person name="Li J."/>
            <person name="Zhao F."/>
            <person name="Cao W."/>
        </authorList>
    </citation>
    <scope>NUCLEOTIDE SEQUENCE</scope>
    <source>
        <strain evidence="1">Hyas-2018</strain>
    </source>
</reference>
<evidence type="ECO:0000313" key="1">
    <source>
        <dbReference type="EMBL" id="KAH6943598.1"/>
    </source>
</evidence>